<gene>
    <name evidence="3" type="ORF">GCM10007368_30760</name>
</gene>
<evidence type="ECO:0000313" key="3">
    <source>
        <dbReference type="EMBL" id="GGI10342.1"/>
    </source>
</evidence>
<feature type="domain" description="Phospholipase D N-terminal" evidence="2">
    <location>
        <begin position="47"/>
        <end position="145"/>
    </location>
</feature>
<dbReference type="PANTHER" id="PTHR43606:SF2">
    <property type="entry name" value="ALKALINE PHOSPHATASE FAMILY PROTEIN (AFU_ORTHOLOGUE AFUA_5G03860)"/>
    <property type="match status" value="1"/>
</dbReference>
<dbReference type="EMBL" id="BMDG01000011">
    <property type="protein sequence ID" value="GGI10342.1"/>
    <property type="molecule type" value="Genomic_DNA"/>
</dbReference>
<dbReference type="InterPro" id="IPR032093">
    <property type="entry name" value="PhoD_N"/>
</dbReference>
<proteinExistence type="predicted"/>
<name>A0ABQ2BA75_9MICO</name>
<dbReference type="InterPro" id="IPR038607">
    <property type="entry name" value="PhoD-like_sf"/>
</dbReference>
<feature type="domain" description="PhoD-like phosphatase metallophosphatase" evidence="1">
    <location>
        <begin position="159"/>
        <end position="482"/>
    </location>
</feature>
<keyword evidence="4" id="KW-1185">Reference proteome</keyword>
<sequence>MTSTSPALSRRHVLQLGGLGAATLALGISAPETAGAAPPPSGELFRLGVASGTPRPDSMVLWTRLAPEPLAPDGHGGMPTERFGVHWEVATDEAFGHVVRRGHALAQPELAHAVHPKVTGLRPATDYFYRFRAGGSTSAVGRFRTLPSARATPDRFTVGVVSCQAWYHGHFTAHRHLAAEQDLDLVVFAGDYVYEYGITAANLWRQGVAVDPEHAVEVQTLEQYRLRYALTKSDAHLQALHARVPAVAIWDDHEVQNDYVGGSSAYGLDDATFAHRVAVAYRAFYEHLPVDVEALPTGPDTDITTGFDVGRLARFSLLDTRQHRDPVPATEEDRLDPARTMLGARQERWVTRRLDESPATWNVVASGVVLTAVTDDRTDQWDGYPAARDRLLETMARSRNVVVLSGDIHHAVATELRADFADPASENVGVELICTSVASDGDGAPLDDYAPDWLQHDYVKLYDGRRGYLTVSLTPEQMTSTFVHVDWVEADDAAPREVLARFVTPAGRSRLVQA</sequence>
<dbReference type="InterPro" id="IPR018946">
    <property type="entry name" value="PhoD-like_MPP"/>
</dbReference>
<dbReference type="Gene3D" id="3.60.21.70">
    <property type="entry name" value="PhoD-like phosphatase"/>
    <property type="match status" value="1"/>
</dbReference>
<evidence type="ECO:0000313" key="4">
    <source>
        <dbReference type="Proteomes" id="UP000632535"/>
    </source>
</evidence>
<accession>A0ABQ2BA75</accession>
<evidence type="ECO:0000259" key="1">
    <source>
        <dbReference type="Pfam" id="PF09423"/>
    </source>
</evidence>
<protein>
    <submittedName>
        <fullName evidence="3">Alkaline phosphatase</fullName>
    </submittedName>
</protein>
<dbReference type="Proteomes" id="UP000632535">
    <property type="component" value="Unassembled WGS sequence"/>
</dbReference>
<dbReference type="CDD" id="cd07389">
    <property type="entry name" value="MPP_PhoD"/>
    <property type="match status" value="1"/>
</dbReference>
<evidence type="ECO:0000259" key="2">
    <source>
        <dbReference type="Pfam" id="PF16655"/>
    </source>
</evidence>
<comment type="caution">
    <text evidence="3">The sequence shown here is derived from an EMBL/GenBank/DDBJ whole genome shotgun (WGS) entry which is preliminary data.</text>
</comment>
<dbReference type="InterPro" id="IPR052900">
    <property type="entry name" value="Phospholipid_Metab_Enz"/>
</dbReference>
<dbReference type="Gene3D" id="2.60.40.380">
    <property type="entry name" value="Purple acid phosphatase-like, N-terminal"/>
    <property type="match status" value="1"/>
</dbReference>
<reference evidence="4" key="1">
    <citation type="journal article" date="2019" name="Int. J. Syst. Evol. Microbiol.">
        <title>The Global Catalogue of Microorganisms (GCM) 10K type strain sequencing project: providing services to taxonomists for standard genome sequencing and annotation.</title>
        <authorList>
            <consortium name="The Broad Institute Genomics Platform"/>
            <consortium name="The Broad Institute Genome Sequencing Center for Infectious Disease"/>
            <person name="Wu L."/>
            <person name="Ma J."/>
        </authorList>
    </citation>
    <scope>NUCLEOTIDE SEQUENCE [LARGE SCALE GENOMIC DNA]</scope>
    <source>
        <strain evidence="4">CCM 8653</strain>
    </source>
</reference>
<dbReference type="PROSITE" id="PS51318">
    <property type="entry name" value="TAT"/>
    <property type="match status" value="1"/>
</dbReference>
<dbReference type="Pfam" id="PF16655">
    <property type="entry name" value="PhoD_N"/>
    <property type="match status" value="1"/>
</dbReference>
<dbReference type="SUPFAM" id="SSF56300">
    <property type="entry name" value="Metallo-dependent phosphatases"/>
    <property type="match status" value="1"/>
</dbReference>
<dbReference type="RefSeq" id="WP_188524607.1">
    <property type="nucleotide sequence ID" value="NZ_BMDG01000011.1"/>
</dbReference>
<dbReference type="InterPro" id="IPR029052">
    <property type="entry name" value="Metallo-depent_PP-like"/>
</dbReference>
<dbReference type="InterPro" id="IPR006311">
    <property type="entry name" value="TAT_signal"/>
</dbReference>
<organism evidence="3 4">
    <name type="scientific">Isoptericola cucumis</name>
    <dbReference type="NCBI Taxonomy" id="1776856"/>
    <lineage>
        <taxon>Bacteria</taxon>
        <taxon>Bacillati</taxon>
        <taxon>Actinomycetota</taxon>
        <taxon>Actinomycetes</taxon>
        <taxon>Micrococcales</taxon>
        <taxon>Promicromonosporaceae</taxon>
        <taxon>Isoptericola</taxon>
    </lineage>
</organism>
<dbReference type="Pfam" id="PF09423">
    <property type="entry name" value="PhoD"/>
    <property type="match status" value="1"/>
</dbReference>
<dbReference type="PANTHER" id="PTHR43606">
    <property type="entry name" value="PHOSPHATASE, PUTATIVE (AFU_ORTHOLOGUE AFUA_6G08710)-RELATED"/>
    <property type="match status" value="1"/>
</dbReference>